<dbReference type="InterPro" id="IPR050279">
    <property type="entry name" value="Plant_def-hormone_signal"/>
</dbReference>
<reference evidence="3" key="2">
    <citation type="submission" date="2017-12" db="EMBL/GenBank/DDBJ databases">
        <title>WGS assembly of Marchantia polymorpha.</title>
        <authorList>
            <person name="Bowman J.L."/>
            <person name="Kohchi T."/>
            <person name="Yamato K.T."/>
            <person name="Jenkins J."/>
            <person name="Shu S."/>
            <person name="Ishizaki K."/>
            <person name="Yamaoka S."/>
            <person name="Nishihama R."/>
            <person name="Nakamura Y."/>
            <person name="Berger F."/>
            <person name="Adam C."/>
            <person name="Aki S.S."/>
            <person name="Althoff F."/>
            <person name="Araki T."/>
            <person name="Arteaga-Vazquez M.A."/>
            <person name="Balasubrmanian S."/>
            <person name="Bauer D."/>
            <person name="Boehm C.R."/>
            <person name="Briginshaw L."/>
            <person name="Caballero-Perez J."/>
            <person name="Catarino B."/>
            <person name="Chen F."/>
            <person name="Chiyoda S."/>
            <person name="Chovatia M."/>
            <person name="Davies K.M."/>
            <person name="Delmans M."/>
            <person name="Demura T."/>
            <person name="Dierschke T."/>
            <person name="Dolan L."/>
            <person name="Dorantes-Acosta A.E."/>
            <person name="Eklund D.M."/>
            <person name="Florent S.N."/>
            <person name="Flores-Sandoval E."/>
            <person name="Fujiyama A."/>
            <person name="Fukuzawa H."/>
            <person name="Galik B."/>
            <person name="Grimanelli D."/>
            <person name="Grimwood J."/>
            <person name="Grossniklaus U."/>
            <person name="Hamada T."/>
            <person name="Haseloff J."/>
            <person name="Hetherington A.J."/>
            <person name="Higo A."/>
            <person name="Hirakawa Y."/>
            <person name="Hundley H.N."/>
            <person name="Ikeda Y."/>
            <person name="Inoue K."/>
            <person name="Inoue S."/>
            <person name="Ishida S."/>
            <person name="Jia Q."/>
            <person name="Kakita M."/>
            <person name="Kanazawa T."/>
            <person name="Kawai Y."/>
            <person name="Kawashima T."/>
            <person name="Kennedy M."/>
            <person name="Kinose K."/>
            <person name="Kinoshita T."/>
            <person name="Kohara Y."/>
            <person name="Koide E."/>
            <person name="Komatsu K."/>
            <person name="Kopischke S."/>
            <person name="Kubo M."/>
            <person name="Kyozuka J."/>
            <person name="Lagercrantz U."/>
            <person name="Lin S.S."/>
            <person name="Lindquist E."/>
            <person name="Lipzen A.M."/>
            <person name="Lu C."/>
            <person name="Luna E.D."/>
            <person name="Martienssen R.A."/>
            <person name="Minamino N."/>
            <person name="Mizutani M."/>
            <person name="Mizutani M."/>
            <person name="Mochizuki N."/>
            <person name="Monte I."/>
            <person name="Mosher R."/>
            <person name="Nagasaki H."/>
            <person name="Nakagami H."/>
            <person name="Naramoto S."/>
            <person name="Nishitani K."/>
            <person name="Ohtani M."/>
            <person name="Okamoto T."/>
            <person name="Okumura M."/>
            <person name="Phillips J."/>
            <person name="Pollak B."/>
            <person name="Reinders A."/>
            <person name="Roevekamp M."/>
            <person name="Sano R."/>
            <person name="Sawa S."/>
            <person name="Schmid M.W."/>
            <person name="Shirakawa M."/>
            <person name="Solano R."/>
            <person name="Spunde A."/>
            <person name="Suetsugu N."/>
            <person name="Sugano S."/>
            <person name="Sugiyama A."/>
            <person name="Sun R."/>
            <person name="Suzuki Y."/>
            <person name="Takenaka M."/>
            <person name="Takezawa D."/>
            <person name="Tomogane H."/>
            <person name="Tsuzuki M."/>
            <person name="Ueda T."/>
            <person name="Umeda M."/>
            <person name="Ward J.M."/>
            <person name="Watanabe Y."/>
            <person name="Yazaki K."/>
            <person name="Yokoyama R."/>
            <person name="Yoshitake Y."/>
            <person name="Yotsui I."/>
            <person name="Zachgo S."/>
            <person name="Schmutz J."/>
        </authorList>
    </citation>
    <scope>NUCLEOTIDE SEQUENCE [LARGE SCALE GENOMIC DNA]</scope>
    <source>
        <strain evidence="3">Tak-1</strain>
    </source>
</reference>
<organism evidence="3 4">
    <name type="scientific">Marchantia polymorpha</name>
    <name type="common">Common liverwort</name>
    <name type="synonym">Marchantia aquatica</name>
    <dbReference type="NCBI Taxonomy" id="3197"/>
    <lineage>
        <taxon>Eukaryota</taxon>
        <taxon>Viridiplantae</taxon>
        <taxon>Streptophyta</taxon>
        <taxon>Embryophyta</taxon>
        <taxon>Marchantiophyta</taxon>
        <taxon>Marchantiopsida</taxon>
        <taxon>Marchantiidae</taxon>
        <taxon>Marchantiales</taxon>
        <taxon>Marchantiaceae</taxon>
        <taxon>Marchantia</taxon>
    </lineage>
</organism>
<dbReference type="GO" id="GO:0006952">
    <property type="term" value="P:defense response"/>
    <property type="evidence" value="ECO:0007669"/>
    <property type="project" value="InterPro"/>
</dbReference>
<keyword evidence="4" id="KW-1185">Reference proteome</keyword>
<dbReference type="OrthoDB" id="1880172at2759"/>
<name>A0A2R6W838_MARPO</name>
<dbReference type="GO" id="GO:0010427">
    <property type="term" value="F:abscisic acid binding"/>
    <property type="evidence" value="ECO:0007669"/>
    <property type="project" value="InterPro"/>
</dbReference>
<dbReference type="Gramene" id="Mp8g18910.1">
    <property type="protein sequence ID" value="Mp8g18910.1.cds"/>
    <property type="gene ID" value="Mp8g18910"/>
</dbReference>
<dbReference type="PRINTS" id="PR00634">
    <property type="entry name" value="BETALLERGEN"/>
</dbReference>
<dbReference type="CDD" id="cd07816">
    <property type="entry name" value="Bet_v1-like"/>
    <property type="match status" value="1"/>
</dbReference>
<dbReference type="Proteomes" id="UP000244005">
    <property type="component" value="Unassembled WGS sequence"/>
</dbReference>
<dbReference type="PANTHER" id="PTHR31213:SF24">
    <property type="entry name" value="OS08G0374000 PROTEIN"/>
    <property type="match status" value="1"/>
</dbReference>
<dbReference type="GO" id="GO:0004864">
    <property type="term" value="F:protein phosphatase inhibitor activity"/>
    <property type="evidence" value="ECO:0007669"/>
    <property type="project" value="InterPro"/>
</dbReference>
<feature type="domain" description="Bet v I/Major latex protein" evidence="2">
    <location>
        <begin position="65"/>
        <end position="213"/>
    </location>
</feature>
<evidence type="ECO:0000256" key="1">
    <source>
        <dbReference type="ARBA" id="ARBA00009744"/>
    </source>
</evidence>
<dbReference type="InterPro" id="IPR023393">
    <property type="entry name" value="START-like_dom_sf"/>
</dbReference>
<dbReference type="Gene3D" id="3.30.530.20">
    <property type="match status" value="1"/>
</dbReference>
<dbReference type="Pfam" id="PF00407">
    <property type="entry name" value="Bet_v_1"/>
    <property type="match status" value="1"/>
</dbReference>
<evidence type="ECO:0000313" key="3">
    <source>
        <dbReference type="EMBL" id="PTQ30014.1"/>
    </source>
</evidence>
<dbReference type="GO" id="GO:0009738">
    <property type="term" value="P:abscisic acid-activated signaling pathway"/>
    <property type="evidence" value="ECO:0007669"/>
    <property type="project" value="InterPro"/>
</dbReference>
<dbReference type="GO" id="GO:0038023">
    <property type="term" value="F:signaling receptor activity"/>
    <property type="evidence" value="ECO:0007669"/>
    <property type="project" value="InterPro"/>
</dbReference>
<dbReference type="EMBL" id="KZ772803">
    <property type="protein sequence ID" value="PTQ30013.1"/>
    <property type="molecule type" value="Genomic_DNA"/>
</dbReference>
<evidence type="ECO:0000259" key="2">
    <source>
        <dbReference type="SMART" id="SM01037"/>
    </source>
</evidence>
<dbReference type="FunFam" id="3.30.530.20:FF:000007">
    <property type="entry name" value="Major pollen allergen Bet v 1-A"/>
    <property type="match status" value="1"/>
</dbReference>
<dbReference type="PANTHER" id="PTHR31213">
    <property type="entry name" value="OS08G0374000 PROTEIN-RELATED"/>
    <property type="match status" value="1"/>
</dbReference>
<evidence type="ECO:0000313" key="4">
    <source>
        <dbReference type="Proteomes" id="UP000244005"/>
    </source>
</evidence>
<proteinExistence type="inferred from homology"/>
<dbReference type="EMBL" id="KZ772803">
    <property type="protein sequence ID" value="PTQ30014.1"/>
    <property type="molecule type" value="Genomic_DNA"/>
</dbReference>
<reference evidence="4" key="1">
    <citation type="journal article" date="2017" name="Cell">
        <title>Insights into land plant evolution garnered from the Marchantia polymorpha genome.</title>
        <authorList>
            <person name="Bowman J.L."/>
            <person name="Kohchi T."/>
            <person name="Yamato K.T."/>
            <person name="Jenkins J."/>
            <person name="Shu S."/>
            <person name="Ishizaki K."/>
            <person name="Yamaoka S."/>
            <person name="Nishihama R."/>
            <person name="Nakamura Y."/>
            <person name="Berger F."/>
            <person name="Adam C."/>
            <person name="Aki S.S."/>
            <person name="Althoff F."/>
            <person name="Araki T."/>
            <person name="Arteaga-Vazquez M.A."/>
            <person name="Balasubrmanian S."/>
            <person name="Barry K."/>
            <person name="Bauer D."/>
            <person name="Boehm C.R."/>
            <person name="Briginshaw L."/>
            <person name="Caballero-Perez J."/>
            <person name="Catarino B."/>
            <person name="Chen F."/>
            <person name="Chiyoda S."/>
            <person name="Chovatia M."/>
            <person name="Davies K.M."/>
            <person name="Delmans M."/>
            <person name="Demura T."/>
            <person name="Dierschke T."/>
            <person name="Dolan L."/>
            <person name="Dorantes-Acosta A.E."/>
            <person name="Eklund D.M."/>
            <person name="Florent S.N."/>
            <person name="Flores-Sandoval E."/>
            <person name="Fujiyama A."/>
            <person name="Fukuzawa H."/>
            <person name="Galik B."/>
            <person name="Grimanelli D."/>
            <person name="Grimwood J."/>
            <person name="Grossniklaus U."/>
            <person name="Hamada T."/>
            <person name="Haseloff J."/>
            <person name="Hetherington A.J."/>
            <person name="Higo A."/>
            <person name="Hirakawa Y."/>
            <person name="Hundley H.N."/>
            <person name="Ikeda Y."/>
            <person name="Inoue K."/>
            <person name="Inoue S.I."/>
            <person name="Ishida S."/>
            <person name="Jia Q."/>
            <person name="Kakita M."/>
            <person name="Kanazawa T."/>
            <person name="Kawai Y."/>
            <person name="Kawashima T."/>
            <person name="Kennedy M."/>
            <person name="Kinose K."/>
            <person name="Kinoshita T."/>
            <person name="Kohara Y."/>
            <person name="Koide E."/>
            <person name="Komatsu K."/>
            <person name="Kopischke S."/>
            <person name="Kubo M."/>
            <person name="Kyozuka J."/>
            <person name="Lagercrantz U."/>
            <person name="Lin S.S."/>
            <person name="Lindquist E."/>
            <person name="Lipzen A.M."/>
            <person name="Lu C.W."/>
            <person name="De Luna E."/>
            <person name="Martienssen R.A."/>
            <person name="Minamino N."/>
            <person name="Mizutani M."/>
            <person name="Mizutani M."/>
            <person name="Mochizuki N."/>
            <person name="Monte I."/>
            <person name="Mosher R."/>
            <person name="Nagasaki H."/>
            <person name="Nakagami H."/>
            <person name="Naramoto S."/>
            <person name="Nishitani K."/>
            <person name="Ohtani M."/>
            <person name="Okamoto T."/>
            <person name="Okumura M."/>
            <person name="Phillips J."/>
            <person name="Pollak B."/>
            <person name="Reinders A."/>
            <person name="Rovekamp M."/>
            <person name="Sano R."/>
            <person name="Sawa S."/>
            <person name="Schmid M.W."/>
            <person name="Shirakawa M."/>
            <person name="Solano R."/>
            <person name="Spunde A."/>
            <person name="Suetsugu N."/>
            <person name="Sugano S."/>
            <person name="Sugiyama A."/>
            <person name="Sun R."/>
            <person name="Suzuki Y."/>
            <person name="Takenaka M."/>
            <person name="Takezawa D."/>
            <person name="Tomogane H."/>
            <person name="Tsuzuki M."/>
            <person name="Ueda T."/>
            <person name="Umeda M."/>
            <person name="Ward J.M."/>
            <person name="Watanabe Y."/>
            <person name="Yazaki K."/>
            <person name="Yokoyama R."/>
            <person name="Yoshitake Y."/>
            <person name="Yotsui I."/>
            <person name="Zachgo S."/>
            <person name="Schmutz J."/>
        </authorList>
    </citation>
    <scope>NUCLEOTIDE SEQUENCE [LARGE SCALE GENOMIC DNA]</scope>
    <source>
        <strain evidence="4">Tak-1</strain>
    </source>
</reference>
<accession>A0A2R6W838</accession>
<dbReference type="InterPro" id="IPR000916">
    <property type="entry name" value="Bet_v_I/MLP"/>
</dbReference>
<sequence length="217" mass="24301">MSICHAHVPGASCTLAACRWRLSLEIASNSLSNYQNKLISAHGRAVLATSAFLRKHWSDVCIQQTMYTLGPVEVELNVSAYRLWAAVKDMESLLPRVMPVLRASVEIEGDGGAGSIRYIKFPADVSTKIFSIERIDVMDDDTYTEVHTLIGGEIDRQYSFYRSTKTFTPVDIGLTVATWFVEYEPLDDSSAPEYPKQMFLAFIKAIEAYLVSHDDYA</sequence>
<gene>
    <name evidence="3" type="ORF">MARPO_0131s0013</name>
</gene>
<dbReference type="AlphaFoldDB" id="A0A2R6W838"/>
<dbReference type="Gramene" id="Mp8g18910.3">
    <property type="protein sequence ID" value="Mp8g18910.3.cds"/>
    <property type="gene ID" value="Mp8g18910"/>
</dbReference>
<dbReference type="InterPro" id="IPR024949">
    <property type="entry name" value="Bet_v_I_allergen"/>
</dbReference>
<dbReference type="SMART" id="SM01037">
    <property type="entry name" value="Bet_v_1"/>
    <property type="match status" value="1"/>
</dbReference>
<comment type="similarity">
    <text evidence="1">Belongs to the BetVI family.</text>
</comment>
<protein>
    <recommendedName>
        <fullName evidence="2">Bet v I/Major latex protein domain-containing protein</fullName>
    </recommendedName>
</protein>
<dbReference type="SUPFAM" id="SSF55961">
    <property type="entry name" value="Bet v1-like"/>
    <property type="match status" value="1"/>
</dbReference>